<evidence type="ECO:0000313" key="1">
    <source>
        <dbReference type="EMBL" id="NHZ93952.1"/>
    </source>
</evidence>
<proteinExistence type="predicted"/>
<evidence type="ECO:0000313" key="2">
    <source>
        <dbReference type="Proteomes" id="UP000609726"/>
    </source>
</evidence>
<reference evidence="1 2" key="1">
    <citation type="submission" date="2019-10" db="EMBL/GenBank/DDBJ databases">
        <title>Taxonomy of Antarctic Massilia spp.: description of Massilia rubra sp. nov., Massilia aquatica sp. nov., Massilia mucilaginosa sp. nov., Massilia frigida sp. nov. isolated from streams, lakes and regoliths.</title>
        <authorList>
            <person name="Holochova P."/>
            <person name="Sedlacek I."/>
            <person name="Kralova S."/>
            <person name="Maslanova I."/>
            <person name="Busse H.-J."/>
            <person name="Stankova E."/>
            <person name="Vrbovska V."/>
            <person name="Kovarovic V."/>
            <person name="Bartak M."/>
            <person name="Svec P."/>
            <person name="Pantucek R."/>
        </authorList>
    </citation>
    <scope>NUCLEOTIDE SEQUENCE [LARGE SCALE GENOMIC DNA]</scope>
    <source>
        <strain evidence="1 2">CCM 8733</strain>
    </source>
</reference>
<accession>A0ABX0P3T9</accession>
<evidence type="ECO:0008006" key="3">
    <source>
        <dbReference type="Google" id="ProtNLM"/>
    </source>
</evidence>
<dbReference type="EMBL" id="WHJH01000130">
    <property type="protein sequence ID" value="NHZ93952.1"/>
    <property type="molecule type" value="Genomic_DNA"/>
</dbReference>
<organism evidence="1 2">
    <name type="scientific">Massilia mucilaginosa</name>
    <dbReference type="NCBI Taxonomy" id="2609282"/>
    <lineage>
        <taxon>Bacteria</taxon>
        <taxon>Pseudomonadati</taxon>
        <taxon>Pseudomonadota</taxon>
        <taxon>Betaproteobacteria</taxon>
        <taxon>Burkholderiales</taxon>
        <taxon>Oxalobacteraceae</taxon>
        <taxon>Telluria group</taxon>
        <taxon>Massilia</taxon>
    </lineage>
</organism>
<dbReference type="Proteomes" id="UP000609726">
    <property type="component" value="Unassembled WGS sequence"/>
</dbReference>
<protein>
    <recommendedName>
        <fullName evidence="3">tRNA nuclease CdiA C-terminal domain-containing protein</fullName>
    </recommendedName>
</protein>
<comment type="caution">
    <text evidence="1">The sequence shown here is derived from an EMBL/GenBank/DDBJ whole genome shotgun (WGS) entry which is preliminary data.</text>
</comment>
<sequence length="455" mass="48019">MNRAFARVGLRLHVGPSAFGNALGSSLSDEISDRVTQARVAAAQMQSGFEDAAAQRYAYDLANAIDSSRSDLWAMSAGLGENVGGRLPPSGKQKEIEGEVALINQIVADSREKFASDLDAISESALPASTFRKAPFANSDGSRPLGPISTVGGFDSRGNSLNAAQFNLGRSWFGDVVVGAPINLFANTIELIGNNLNLSLTFPGAIDYVSFMDGYKQPYSTSAGPYAEFGLGLGLGALGSLGRAGSASAVAGRIESVTESVVTNATISRRVTTTNAGAYSQRFGAPLVEGEFGFTPTYTPGTVRFLGESAPSTPVSFGSLVPPNRLARPTWRQSELDLEAMYGSHGYSAQESFLNGARVPHGTLGSTRPDLYKSGEAIDMKNYNLTTASGRSSLVSSVSAQAIHRAANLPLGDIQKIVLDVRGQNVSTVELNRVVGRIQQKTNGILTPGQIHFWR</sequence>
<name>A0ABX0P3T9_9BURK</name>
<keyword evidence="2" id="KW-1185">Reference proteome</keyword>
<gene>
    <name evidence="1" type="ORF">F2P45_33905</name>
</gene>